<evidence type="ECO:0000313" key="4">
    <source>
        <dbReference type="EMBL" id="AXI03401.1"/>
    </source>
</evidence>
<dbReference type="InterPro" id="IPR011990">
    <property type="entry name" value="TPR-like_helical_dom_sf"/>
</dbReference>
<accession>A0A345P7Z2</accession>
<dbReference type="InterPro" id="IPR019734">
    <property type="entry name" value="TPR_rpt"/>
</dbReference>
<gene>
    <name evidence="4" type="ORF">HYN46_11455</name>
</gene>
<evidence type="ECO:0000256" key="3">
    <source>
        <dbReference type="PROSITE-ProRule" id="PRU00339"/>
    </source>
</evidence>
<evidence type="ECO:0000313" key="5">
    <source>
        <dbReference type="Proteomes" id="UP000253940"/>
    </source>
</evidence>
<evidence type="ECO:0000256" key="2">
    <source>
        <dbReference type="ARBA" id="ARBA00022803"/>
    </source>
</evidence>
<protein>
    <submittedName>
        <fullName evidence="4">Uncharacterized protein</fullName>
    </submittedName>
</protein>
<dbReference type="EMBL" id="CP031222">
    <property type="protein sequence ID" value="AXI03401.1"/>
    <property type="molecule type" value="Genomic_DNA"/>
</dbReference>
<dbReference type="KEGG" id="mbah:HYN46_11455"/>
<keyword evidence="2 3" id="KW-0802">TPR repeat</keyword>
<dbReference type="SUPFAM" id="SSF48452">
    <property type="entry name" value="TPR-like"/>
    <property type="match status" value="1"/>
</dbReference>
<dbReference type="OrthoDB" id="5959200at2"/>
<dbReference type="PANTHER" id="PTHR44943:SF8">
    <property type="entry name" value="TPR REPEAT-CONTAINING PROTEIN MJ0263"/>
    <property type="match status" value="1"/>
</dbReference>
<reference evidence="4" key="1">
    <citation type="submission" date="2018-07" db="EMBL/GenBank/DDBJ databases">
        <title>Genome sequencing of Moraxellaceae gen. HYN0046.</title>
        <authorList>
            <person name="Kim M."/>
            <person name="Yi H."/>
        </authorList>
    </citation>
    <scope>NUCLEOTIDE SEQUENCE [LARGE SCALE GENOMIC DNA]</scope>
    <source>
        <strain evidence="4">HYN0046</strain>
    </source>
</reference>
<name>A0A345P7Z2_9GAMM</name>
<dbReference type="RefSeq" id="WP_114899509.1">
    <property type="nucleotide sequence ID" value="NZ_CP031222.1"/>
</dbReference>
<dbReference type="PROSITE" id="PS50005">
    <property type="entry name" value="TPR"/>
    <property type="match status" value="1"/>
</dbReference>
<dbReference type="PANTHER" id="PTHR44943">
    <property type="entry name" value="CELLULOSE SYNTHASE OPERON PROTEIN C"/>
    <property type="match status" value="1"/>
</dbReference>
<organism evidence="4 5">
    <name type="scientific">Aquirhabdus parva</name>
    <dbReference type="NCBI Taxonomy" id="2283318"/>
    <lineage>
        <taxon>Bacteria</taxon>
        <taxon>Pseudomonadati</taxon>
        <taxon>Pseudomonadota</taxon>
        <taxon>Gammaproteobacteria</taxon>
        <taxon>Moraxellales</taxon>
        <taxon>Moraxellaceae</taxon>
        <taxon>Aquirhabdus</taxon>
    </lineage>
</organism>
<dbReference type="Gene3D" id="1.25.40.10">
    <property type="entry name" value="Tetratricopeptide repeat domain"/>
    <property type="match status" value="2"/>
</dbReference>
<keyword evidence="5" id="KW-1185">Reference proteome</keyword>
<dbReference type="Pfam" id="PF13431">
    <property type="entry name" value="TPR_17"/>
    <property type="match status" value="1"/>
</dbReference>
<sequence length="225" mass="25172">MSEFSEKVGGLIEAKQWNAALDEIQIALDQNASSAEHWVMQSRVFLEMKRLSYALSSVQHALSLSPNFAPAHYQMAYVLRAQGQVADAIVSYARAFNLHPVLGDSLGWCHAMVLIFAQYQFAMPIAEFWSRQRPDEAGAWFLLGSCRLALRLDATEALLKAWALDPSILDLPNNLGGAYLMKGDLVQAQHWLNLALERQADDENTLSNLALLDKLKKKQWAGQEN</sequence>
<evidence type="ECO:0000256" key="1">
    <source>
        <dbReference type="ARBA" id="ARBA00022737"/>
    </source>
</evidence>
<feature type="repeat" description="TPR" evidence="3">
    <location>
        <begin position="35"/>
        <end position="68"/>
    </location>
</feature>
<dbReference type="AlphaFoldDB" id="A0A345P7Z2"/>
<dbReference type="InterPro" id="IPR051685">
    <property type="entry name" value="Ycf3/AcsC/BcsC/TPR_MFPF"/>
</dbReference>
<keyword evidence="1" id="KW-0677">Repeat</keyword>
<dbReference type="Proteomes" id="UP000253940">
    <property type="component" value="Chromosome"/>
</dbReference>
<dbReference type="SMART" id="SM00028">
    <property type="entry name" value="TPR"/>
    <property type="match status" value="3"/>
</dbReference>
<proteinExistence type="predicted"/>